<comment type="caution">
    <text evidence="3">The sequence shown here is derived from an EMBL/GenBank/DDBJ whole genome shotgun (WGS) entry which is preliminary data.</text>
</comment>
<evidence type="ECO:0000313" key="3">
    <source>
        <dbReference type="EMBL" id="MFC7394412.1"/>
    </source>
</evidence>
<feature type="signal peptide" evidence="1">
    <location>
        <begin position="1"/>
        <end position="23"/>
    </location>
</feature>
<dbReference type="GO" id="GO:0016787">
    <property type="term" value="F:hydrolase activity"/>
    <property type="evidence" value="ECO:0007669"/>
    <property type="project" value="UniProtKB-KW"/>
</dbReference>
<dbReference type="EMBL" id="JBHTCO010000020">
    <property type="protein sequence ID" value="MFC7394412.1"/>
    <property type="molecule type" value="Genomic_DNA"/>
</dbReference>
<proteinExistence type="predicted"/>
<evidence type="ECO:0000256" key="1">
    <source>
        <dbReference type="SAM" id="SignalP"/>
    </source>
</evidence>
<sequence>MKKLLSTLIVAAAVLVPAAQSFAYTVQPGDNLSKIAINNHTTVQSLLNLNPQISNENDIYAGSNINISSAANVSGTSNSSNVSSTASTSYDRELLAKLVHAEAGGESFAGKVAVAAVVLNRVDSPAFPNTIQDVIYQPGQFTPVQNGMINNTPDQADYQAVDQAFANRGHVTSSLYFYNPSIATDHWLDHLPTTEVIGHHVFKQ</sequence>
<name>A0ABW2PYK5_9BACL</name>
<dbReference type="Gene3D" id="1.10.10.2520">
    <property type="entry name" value="Cell wall hydrolase SleB, domain 1"/>
    <property type="match status" value="1"/>
</dbReference>
<keyword evidence="4" id="KW-1185">Reference proteome</keyword>
<dbReference type="InterPro" id="IPR011105">
    <property type="entry name" value="Cell_wall_hydrolase_SleB"/>
</dbReference>
<dbReference type="Gene3D" id="6.20.240.60">
    <property type="match status" value="1"/>
</dbReference>
<protein>
    <submittedName>
        <fullName evidence="3">Cell wall hydrolase</fullName>
    </submittedName>
</protein>
<dbReference type="PROSITE" id="PS51782">
    <property type="entry name" value="LYSM"/>
    <property type="match status" value="1"/>
</dbReference>
<dbReference type="Pfam" id="PF07486">
    <property type="entry name" value="Hydrolase_2"/>
    <property type="match status" value="1"/>
</dbReference>
<dbReference type="Proteomes" id="UP001596505">
    <property type="component" value="Unassembled WGS sequence"/>
</dbReference>
<organism evidence="3 4">
    <name type="scientific">Scopulibacillus cellulosilyticus</name>
    <dbReference type="NCBI Taxonomy" id="2665665"/>
    <lineage>
        <taxon>Bacteria</taxon>
        <taxon>Bacillati</taxon>
        <taxon>Bacillota</taxon>
        <taxon>Bacilli</taxon>
        <taxon>Bacillales</taxon>
        <taxon>Sporolactobacillaceae</taxon>
        <taxon>Scopulibacillus</taxon>
    </lineage>
</organism>
<feature type="domain" description="LysM" evidence="2">
    <location>
        <begin position="22"/>
        <end position="67"/>
    </location>
</feature>
<dbReference type="SUPFAM" id="SSF54106">
    <property type="entry name" value="LysM domain"/>
    <property type="match status" value="1"/>
</dbReference>
<dbReference type="Pfam" id="PF01476">
    <property type="entry name" value="LysM"/>
    <property type="match status" value="1"/>
</dbReference>
<accession>A0ABW2PYK5</accession>
<gene>
    <name evidence="3" type="ORF">ACFQRG_15755</name>
</gene>
<dbReference type="Gene3D" id="3.10.350.10">
    <property type="entry name" value="LysM domain"/>
    <property type="match status" value="1"/>
</dbReference>
<dbReference type="SMART" id="SM00257">
    <property type="entry name" value="LysM"/>
    <property type="match status" value="1"/>
</dbReference>
<evidence type="ECO:0000313" key="4">
    <source>
        <dbReference type="Proteomes" id="UP001596505"/>
    </source>
</evidence>
<keyword evidence="1" id="KW-0732">Signal</keyword>
<dbReference type="InterPro" id="IPR036779">
    <property type="entry name" value="LysM_dom_sf"/>
</dbReference>
<reference evidence="4" key="1">
    <citation type="journal article" date="2019" name="Int. J. Syst. Evol. Microbiol.">
        <title>The Global Catalogue of Microorganisms (GCM) 10K type strain sequencing project: providing services to taxonomists for standard genome sequencing and annotation.</title>
        <authorList>
            <consortium name="The Broad Institute Genomics Platform"/>
            <consortium name="The Broad Institute Genome Sequencing Center for Infectious Disease"/>
            <person name="Wu L."/>
            <person name="Ma J."/>
        </authorList>
    </citation>
    <scope>NUCLEOTIDE SEQUENCE [LARGE SCALE GENOMIC DNA]</scope>
    <source>
        <strain evidence="4">CGMCC 1.16305</strain>
    </source>
</reference>
<dbReference type="InterPro" id="IPR018392">
    <property type="entry name" value="LysM"/>
</dbReference>
<dbReference type="InterPro" id="IPR042047">
    <property type="entry name" value="SleB_dom1"/>
</dbReference>
<keyword evidence="3" id="KW-0378">Hydrolase</keyword>
<dbReference type="RefSeq" id="WP_380967745.1">
    <property type="nucleotide sequence ID" value="NZ_JBHTCO010000020.1"/>
</dbReference>
<evidence type="ECO:0000259" key="2">
    <source>
        <dbReference type="PROSITE" id="PS51782"/>
    </source>
</evidence>
<feature type="chain" id="PRO_5045693278" evidence="1">
    <location>
        <begin position="24"/>
        <end position="204"/>
    </location>
</feature>
<dbReference type="CDD" id="cd00118">
    <property type="entry name" value="LysM"/>
    <property type="match status" value="1"/>
</dbReference>